<protein>
    <submittedName>
        <fullName evidence="1">Uncharacterized protein</fullName>
    </submittedName>
</protein>
<gene>
    <name evidence="1" type="ORF">BC751_3384</name>
</gene>
<dbReference type="Pfam" id="PF19630">
    <property type="entry name" value="DUF6134"/>
    <property type="match status" value="1"/>
</dbReference>
<sequence length="210" mass="24365">MGYNRIFVHRQTGMGKRLGLLIIGLIFKANFLSAQEVIKYDVSIAGISIGEMVAKREKKGEELHYELKSNVSFWFFGKINLDYLTKVVYQGKRLNKANVSSKTNRGNFQSDILWNGDHYKIKSSNYKHELDTVIQRPFLFSAAVFYFEEPVQAKEFLAEAYGLPSPIKKVKDYYEVNVNGNTNRFYYVDGKLEKAVMEFPIKNYVVKRKQ</sequence>
<comment type="caution">
    <text evidence="1">The sequence shown here is derived from an EMBL/GenBank/DDBJ whole genome shotgun (WGS) entry which is preliminary data.</text>
</comment>
<dbReference type="AlphaFoldDB" id="A0A4Q7PDC8"/>
<evidence type="ECO:0000313" key="2">
    <source>
        <dbReference type="Proteomes" id="UP000292209"/>
    </source>
</evidence>
<keyword evidence="2" id="KW-1185">Reference proteome</keyword>
<accession>A0A4Q7PDC8</accession>
<name>A0A4Q7PDC8_9BACT</name>
<reference evidence="1 2" key="1">
    <citation type="submission" date="2019-02" db="EMBL/GenBank/DDBJ databases">
        <title>Genomic Encyclopedia of Archaeal and Bacterial Type Strains, Phase II (KMG-II): from individual species to whole genera.</title>
        <authorList>
            <person name="Goeker M."/>
        </authorList>
    </citation>
    <scope>NUCLEOTIDE SEQUENCE [LARGE SCALE GENOMIC DNA]</scope>
    <source>
        <strain evidence="1 2">DSM 21411</strain>
    </source>
</reference>
<evidence type="ECO:0000313" key="1">
    <source>
        <dbReference type="EMBL" id="RZS97758.1"/>
    </source>
</evidence>
<dbReference type="EMBL" id="SGXG01000001">
    <property type="protein sequence ID" value="RZS97758.1"/>
    <property type="molecule type" value="Genomic_DNA"/>
</dbReference>
<dbReference type="Proteomes" id="UP000292209">
    <property type="component" value="Unassembled WGS sequence"/>
</dbReference>
<dbReference type="InterPro" id="IPR045767">
    <property type="entry name" value="DUF6134"/>
</dbReference>
<organism evidence="1 2">
    <name type="scientific">Cecembia calidifontis</name>
    <dbReference type="NCBI Taxonomy" id="1187080"/>
    <lineage>
        <taxon>Bacteria</taxon>
        <taxon>Pseudomonadati</taxon>
        <taxon>Bacteroidota</taxon>
        <taxon>Cytophagia</taxon>
        <taxon>Cytophagales</taxon>
        <taxon>Cyclobacteriaceae</taxon>
        <taxon>Cecembia</taxon>
    </lineage>
</organism>
<proteinExistence type="predicted"/>